<dbReference type="InterPro" id="IPR008906">
    <property type="entry name" value="HATC_C_dom"/>
</dbReference>
<dbReference type="EMBL" id="CM016762">
    <property type="protein sequence ID" value="TMS34415.1"/>
    <property type="molecule type" value="Genomic_DNA"/>
</dbReference>
<gene>
    <name evidence="2" type="ORF">L596_002012</name>
</gene>
<dbReference type="AlphaFoldDB" id="A0A4U8UPZ9"/>
<feature type="domain" description="HAT C-terminal dimerisation" evidence="1">
    <location>
        <begin position="134"/>
        <end position="206"/>
    </location>
</feature>
<keyword evidence="3" id="KW-1185">Reference proteome</keyword>
<dbReference type="Pfam" id="PF05699">
    <property type="entry name" value="Dimer_Tnp_hAT"/>
    <property type="match status" value="1"/>
</dbReference>
<dbReference type="InterPro" id="IPR012337">
    <property type="entry name" value="RNaseH-like_sf"/>
</dbReference>
<sequence>MTLALSTVVCRVCLELSQLQAYPAYILDKATTSSQRSSPIFPEFVEVFNSTFAARRKEYDGHELLEKAAILDPQFAYQESVALKLDPFLMNDQVTEDKNFNWEPLDPTTSSPTKSMDLEVVGFLADDRLPALTPNKDNSCNVLNYWMKKANKFPNIPRMARKYLATLASSAEPKRVFSGLNHLLSNPKRSNLKDETIERLTTVRHDIACRILHCSKSFGFGFGFRAGSISRADKNGDYLKAVIVTLSPKDPISQGFVDKYGKPFELNLKLYQSANEWKSLEMLSQWFKEDHFFS</sequence>
<dbReference type="SUPFAM" id="SSF53098">
    <property type="entry name" value="Ribonuclease H-like"/>
    <property type="match status" value="1"/>
</dbReference>
<accession>A0A4U8UPZ9</accession>
<reference evidence="2 3" key="1">
    <citation type="journal article" date="2015" name="Genome Biol.">
        <title>Comparative genomics of Steinernema reveals deeply conserved gene regulatory networks.</title>
        <authorList>
            <person name="Dillman A.R."/>
            <person name="Macchietto M."/>
            <person name="Porter C.F."/>
            <person name="Rogers A."/>
            <person name="Williams B."/>
            <person name="Antoshechkin I."/>
            <person name="Lee M.M."/>
            <person name="Goodwin Z."/>
            <person name="Lu X."/>
            <person name="Lewis E.E."/>
            <person name="Goodrich-Blair H."/>
            <person name="Stock S.P."/>
            <person name="Adams B.J."/>
            <person name="Sternberg P.W."/>
            <person name="Mortazavi A."/>
        </authorList>
    </citation>
    <scope>NUCLEOTIDE SEQUENCE [LARGE SCALE GENOMIC DNA]</scope>
    <source>
        <strain evidence="2 3">ALL</strain>
    </source>
</reference>
<dbReference type="OrthoDB" id="1607513at2759"/>
<evidence type="ECO:0000313" key="2">
    <source>
        <dbReference type="EMBL" id="TMS34415.1"/>
    </source>
</evidence>
<dbReference type="PANTHER" id="PTHR47611">
    <property type="entry name" value="HAT DIMERISATION DOMAIN, C-TERMINAL"/>
    <property type="match status" value="1"/>
</dbReference>
<comment type="caution">
    <text evidence="2">The sequence shown here is derived from an EMBL/GenBank/DDBJ whole genome shotgun (WGS) entry which is preliminary data.</text>
</comment>
<proteinExistence type="predicted"/>
<dbReference type="GO" id="GO:0046983">
    <property type="term" value="F:protein dimerization activity"/>
    <property type="evidence" value="ECO:0007669"/>
    <property type="project" value="InterPro"/>
</dbReference>
<dbReference type="EMBL" id="AZBU02000001">
    <property type="protein sequence ID" value="TMS34415.1"/>
    <property type="molecule type" value="Genomic_DNA"/>
</dbReference>
<evidence type="ECO:0000259" key="1">
    <source>
        <dbReference type="Pfam" id="PF05699"/>
    </source>
</evidence>
<name>A0A4U8UPZ9_STECR</name>
<evidence type="ECO:0000313" key="3">
    <source>
        <dbReference type="Proteomes" id="UP000298663"/>
    </source>
</evidence>
<dbReference type="PANTHER" id="PTHR47611:SF1">
    <property type="entry name" value="CCHC-TYPE DOMAIN-CONTAINING PROTEIN"/>
    <property type="match status" value="1"/>
</dbReference>
<organism evidence="2 3">
    <name type="scientific">Steinernema carpocapsae</name>
    <name type="common">Entomopathogenic nematode</name>
    <dbReference type="NCBI Taxonomy" id="34508"/>
    <lineage>
        <taxon>Eukaryota</taxon>
        <taxon>Metazoa</taxon>
        <taxon>Ecdysozoa</taxon>
        <taxon>Nematoda</taxon>
        <taxon>Chromadorea</taxon>
        <taxon>Rhabditida</taxon>
        <taxon>Tylenchina</taxon>
        <taxon>Panagrolaimomorpha</taxon>
        <taxon>Strongyloidoidea</taxon>
        <taxon>Steinernematidae</taxon>
        <taxon>Steinernema</taxon>
    </lineage>
</organism>
<reference evidence="2 3" key="2">
    <citation type="journal article" date="2019" name="G3 (Bethesda)">
        <title>Hybrid Assembly of the Genome of the Entomopathogenic Nematode Steinernema carpocapsae Identifies the X-Chromosome.</title>
        <authorList>
            <person name="Serra L."/>
            <person name="Macchietto M."/>
            <person name="Macias-Munoz A."/>
            <person name="McGill C.J."/>
            <person name="Rodriguez I.M."/>
            <person name="Rodriguez B."/>
            <person name="Murad R."/>
            <person name="Mortazavi A."/>
        </authorList>
    </citation>
    <scope>NUCLEOTIDE SEQUENCE [LARGE SCALE GENOMIC DNA]</scope>
    <source>
        <strain evidence="2 3">ALL</strain>
    </source>
</reference>
<dbReference type="Proteomes" id="UP000298663">
    <property type="component" value="Chromosome X"/>
</dbReference>
<protein>
    <recommendedName>
        <fullName evidence="1">HAT C-terminal dimerisation domain-containing protein</fullName>
    </recommendedName>
</protein>